<dbReference type="AlphaFoldDB" id="A0ABD4X2I6"/>
<dbReference type="RefSeq" id="WP_274589509.1">
    <property type="nucleotide sequence ID" value="NZ_JARAOX010000241.1"/>
</dbReference>
<proteinExistence type="predicted"/>
<evidence type="ECO:0008006" key="3">
    <source>
        <dbReference type="Google" id="ProtNLM"/>
    </source>
</evidence>
<evidence type="ECO:0000313" key="1">
    <source>
        <dbReference type="EMBL" id="MDD9786680.1"/>
    </source>
</evidence>
<dbReference type="Proteomes" id="UP001213771">
    <property type="component" value="Unassembled WGS sequence"/>
</dbReference>
<reference evidence="1 2" key="1">
    <citation type="submission" date="2023-02" db="EMBL/GenBank/DDBJ databases">
        <authorList>
            <person name="Olszewska D."/>
        </authorList>
    </citation>
    <scope>NUCLEOTIDE SEQUENCE [LARGE SCALE GENOMIC DNA]</scope>
    <source>
        <strain evidence="1 2">FDU301</strain>
    </source>
</reference>
<accession>A0ABD4X2I6</accession>
<evidence type="ECO:0000313" key="2">
    <source>
        <dbReference type="Proteomes" id="UP001213771"/>
    </source>
</evidence>
<dbReference type="EMBL" id="JARAOX010000241">
    <property type="protein sequence ID" value="MDD9786680.1"/>
    <property type="molecule type" value="Genomic_DNA"/>
</dbReference>
<gene>
    <name evidence="1" type="ORF">PVE99_30440</name>
</gene>
<protein>
    <recommendedName>
        <fullName evidence="3">DUF4297 domain-containing protein</fullName>
    </recommendedName>
</protein>
<comment type="caution">
    <text evidence="1">The sequence shown here is derived from an EMBL/GenBank/DDBJ whole genome shotgun (WGS) entry which is preliminary data.</text>
</comment>
<name>A0ABD4X2I6_PRIMG</name>
<organism evidence="1 2">
    <name type="scientific">Priestia megaterium</name>
    <name type="common">Bacillus megaterium</name>
    <dbReference type="NCBI Taxonomy" id="1404"/>
    <lineage>
        <taxon>Bacteria</taxon>
        <taxon>Bacillati</taxon>
        <taxon>Bacillota</taxon>
        <taxon>Bacilli</taxon>
        <taxon>Bacillales</taxon>
        <taxon>Bacillaceae</taxon>
        <taxon>Priestia</taxon>
    </lineage>
</organism>
<sequence length="388" mass="45428">METYIPDSSGINSLNGFSYQIKVFVYYMLTLNEGMQIEFETIEDVNIKKIKPNEIDNYDDNFVNKIIGDNFNTAIQVKRTNITESVVSQVLLNWILLESSNNVVTKFILFTDADYENVDIMFNKTAIERFNKITKSEKDSRATISKVKRMYKDKFEEFEKVYLSIKNKYEFVSLKDLDQKIADSCSVHFRKGGVNEVIYYLRIKELLQHVTVRVMESINDKKPNICCYDEFITLIEDISNRITETITQPLYSDFKKLHTIDISNSEVANSREYKQLLACKLPSVLLKHHLGFGAYYESLRFMYMESNKLGKIQDIEETTYENFESAKFSLKMRNADQPYNRLEETKKLSNAHAENEQIRYGSSIYLTKDGIEDIQISWEDAKDEEFET</sequence>